<accession>A0A5P1FLP6</accession>
<keyword evidence="1" id="KW-0238">DNA-binding</keyword>
<dbReference type="AlphaFoldDB" id="A0A5P1FLP6"/>
<proteinExistence type="predicted"/>
<dbReference type="GO" id="GO:0003680">
    <property type="term" value="F:minor groove of adenine-thymine-rich DNA binding"/>
    <property type="evidence" value="ECO:0007669"/>
    <property type="project" value="UniProtKB-UniRule"/>
</dbReference>
<dbReference type="EMBL" id="CM007381">
    <property type="protein sequence ID" value="ONK79014.1"/>
    <property type="molecule type" value="Genomic_DNA"/>
</dbReference>
<keyword evidence="1" id="KW-0539">Nucleus</keyword>
<gene>
    <name evidence="2" type="ORF">A4U43_C01F1990</name>
</gene>
<organism evidence="2 3">
    <name type="scientific">Asparagus officinalis</name>
    <name type="common">Garden asparagus</name>
    <dbReference type="NCBI Taxonomy" id="4686"/>
    <lineage>
        <taxon>Eukaryota</taxon>
        <taxon>Viridiplantae</taxon>
        <taxon>Streptophyta</taxon>
        <taxon>Embryophyta</taxon>
        <taxon>Tracheophyta</taxon>
        <taxon>Spermatophyta</taxon>
        <taxon>Magnoliopsida</taxon>
        <taxon>Liliopsida</taxon>
        <taxon>Asparagales</taxon>
        <taxon>Asparagaceae</taxon>
        <taxon>Asparagoideae</taxon>
        <taxon>Asparagus</taxon>
    </lineage>
</organism>
<dbReference type="SUPFAM" id="SSF117856">
    <property type="entry name" value="AF0104/ALDC/Ptd012-like"/>
    <property type="match status" value="1"/>
</dbReference>
<comment type="domain">
    <text evidence="1">The PPC domain mediates interactions between AHL proteins.</text>
</comment>
<keyword evidence="1" id="KW-0804">Transcription</keyword>
<protein>
    <recommendedName>
        <fullName evidence="1">AT-hook motif nuclear-localized protein</fullName>
    </recommendedName>
</protein>
<reference evidence="3" key="1">
    <citation type="journal article" date="2017" name="Nat. Commun.">
        <title>The asparagus genome sheds light on the origin and evolution of a young Y chromosome.</title>
        <authorList>
            <person name="Harkess A."/>
            <person name="Zhou J."/>
            <person name="Xu C."/>
            <person name="Bowers J.E."/>
            <person name="Van der Hulst R."/>
            <person name="Ayyampalayam S."/>
            <person name="Mercati F."/>
            <person name="Riccardi P."/>
            <person name="McKain M.R."/>
            <person name="Kakrana A."/>
            <person name="Tang H."/>
            <person name="Ray J."/>
            <person name="Groenendijk J."/>
            <person name="Arikit S."/>
            <person name="Mathioni S.M."/>
            <person name="Nakano M."/>
            <person name="Shan H."/>
            <person name="Telgmann-Rauber A."/>
            <person name="Kanno A."/>
            <person name="Yue Z."/>
            <person name="Chen H."/>
            <person name="Li W."/>
            <person name="Chen Y."/>
            <person name="Xu X."/>
            <person name="Zhang Y."/>
            <person name="Luo S."/>
            <person name="Chen H."/>
            <person name="Gao J."/>
            <person name="Mao Z."/>
            <person name="Pires J.C."/>
            <person name="Luo M."/>
            <person name="Kudrna D."/>
            <person name="Wing R.A."/>
            <person name="Meyers B.C."/>
            <person name="Yi K."/>
            <person name="Kong H."/>
            <person name="Lavrijsen P."/>
            <person name="Sunseri F."/>
            <person name="Falavigna A."/>
            <person name="Ye Y."/>
            <person name="Leebens-Mack J.H."/>
            <person name="Chen G."/>
        </authorList>
    </citation>
    <scope>NUCLEOTIDE SEQUENCE [LARGE SCALE GENOMIC DNA]</scope>
    <source>
        <strain evidence="3">cv. DH0086</strain>
    </source>
</reference>
<dbReference type="PANTHER" id="PTHR31500:SF57">
    <property type="entry name" value="AT-HOOK MOTIF NUCLEAR-LOCALIZED PROTEIN 10"/>
    <property type="match status" value="1"/>
</dbReference>
<dbReference type="CDD" id="cd11378">
    <property type="entry name" value="DUF296"/>
    <property type="match status" value="1"/>
</dbReference>
<keyword evidence="1" id="KW-0805">Transcription regulation</keyword>
<dbReference type="Proteomes" id="UP000243459">
    <property type="component" value="Chromosome 1"/>
</dbReference>
<dbReference type="PANTHER" id="PTHR31500">
    <property type="entry name" value="AT-HOOK MOTIF NUCLEAR-LOCALIZED PROTEIN 9"/>
    <property type="match status" value="1"/>
</dbReference>
<dbReference type="InterPro" id="IPR039605">
    <property type="entry name" value="AHL"/>
</dbReference>
<comment type="subcellular location">
    <subcellularLocation>
        <location evidence="1">Nucleus</location>
    </subcellularLocation>
</comment>
<dbReference type="InterPro" id="IPR005175">
    <property type="entry name" value="PPC_dom"/>
</dbReference>
<comment type="function">
    <text evidence="1">Transcription factor that specifically binds AT-rich DNA sequences related to the nuclear matrix attachment regions (MARs).</text>
</comment>
<keyword evidence="3" id="KW-1185">Reference proteome</keyword>
<name>A0A5P1FLP6_ASPOF</name>
<dbReference type="Gene3D" id="3.30.1330.80">
    <property type="entry name" value="Hypothetical protein, similar to alpha- acetolactate decarboxylase, domain 2"/>
    <property type="match status" value="1"/>
</dbReference>
<dbReference type="Gramene" id="ONK79014">
    <property type="protein sequence ID" value="ONK79014"/>
    <property type="gene ID" value="A4U43_C01F1990"/>
</dbReference>
<evidence type="ECO:0000256" key="1">
    <source>
        <dbReference type="RuleBase" id="RU367031"/>
    </source>
</evidence>
<sequence length="256" mass="27392">MNFSSLTFSSSIAIFCFKYFPNLAFPPFFLNPNPDAMVLIHFFTPIRKGERKKNICSIFWFLLHFFVPMEARAETSNASGSQNPPLRSPAHRLQISMNVLPDGTGGSAQDPPLRVSLMKKRGRPRKSGLFEYVPGGVIAGTSSTTRVPSPLAMRGLKDNGFVNSDVPVGIMSLLAAISALGSEENAFTPYTIDVKAGQGRFEILSISGLLTKSIGPGSKIAGVTIMLAGPNGKVFGGRLSSLLIDASSVQSCNTST</sequence>
<dbReference type="GO" id="GO:0005634">
    <property type="term" value="C:nucleus"/>
    <property type="evidence" value="ECO:0007669"/>
    <property type="project" value="UniProtKB-SubCell"/>
</dbReference>
<evidence type="ECO:0000313" key="2">
    <source>
        <dbReference type="EMBL" id="ONK79014.1"/>
    </source>
</evidence>
<evidence type="ECO:0000313" key="3">
    <source>
        <dbReference type="Proteomes" id="UP000243459"/>
    </source>
</evidence>